<evidence type="ECO:0000256" key="1">
    <source>
        <dbReference type="SAM" id="MobiDB-lite"/>
    </source>
</evidence>
<organism evidence="3 4">
    <name type="scientific">Stutzerimonas stutzeri</name>
    <name type="common">Pseudomonas stutzeri</name>
    <dbReference type="NCBI Taxonomy" id="316"/>
    <lineage>
        <taxon>Bacteria</taxon>
        <taxon>Pseudomonadati</taxon>
        <taxon>Pseudomonadota</taxon>
        <taxon>Gammaproteobacteria</taxon>
        <taxon>Pseudomonadales</taxon>
        <taxon>Pseudomonadaceae</taxon>
        <taxon>Stutzerimonas</taxon>
    </lineage>
</organism>
<evidence type="ECO:0000313" key="4">
    <source>
        <dbReference type="Proteomes" id="UP000324282"/>
    </source>
</evidence>
<evidence type="ECO:0000313" key="3">
    <source>
        <dbReference type="EMBL" id="TYP65352.1"/>
    </source>
</evidence>
<keyword evidence="2" id="KW-1133">Transmembrane helix</keyword>
<reference evidence="3 4" key="1">
    <citation type="submission" date="2019-07" db="EMBL/GenBank/DDBJ databases">
        <title>Deep subsurface shale carbon reservoir microbial communities from Ohio and West Virginia, USA.</title>
        <authorList>
            <person name="Wrighton K."/>
        </authorList>
    </citation>
    <scope>NUCLEOTIDE SEQUENCE [LARGE SCALE GENOMIC DNA]</scope>
    <source>
        <strain evidence="3 4">NP_8Ht</strain>
    </source>
</reference>
<dbReference type="RefSeq" id="WP_148924761.1">
    <property type="nucleotide sequence ID" value="NZ_VNHQ01000012.1"/>
</dbReference>
<accession>A0A5S5BGB3</accession>
<dbReference type="EMBL" id="VNHQ01000012">
    <property type="protein sequence ID" value="TYP65352.1"/>
    <property type="molecule type" value="Genomic_DNA"/>
</dbReference>
<feature type="region of interest" description="Disordered" evidence="1">
    <location>
        <begin position="1"/>
        <end position="20"/>
    </location>
</feature>
<gene>
    <name evidence="3" type="ORF">A9A72_122480</name>
</gene>
<comment type="caution">
    <text evidence="3">The sequence shown here is derived from an EMBL/GenBank/DDBJ whole genome shotgun (WGS) entry which is preliminary data.</text>
</comment>
<evidence type="ECO:0000256" key="2">
    <source>
        <dbReference type="SAM" id="Phobius"/>
    </source>
</evidence>
<protein>
    <submittedName>
        <fullName evidence="3">Uncharacterized protein</fullName>
    </submittedName>
</protein>
<feature type="transmembrane region" description="Helical" evidence="2">
    <location>
        <begin position="87"/>
        <end position="105"/>
    </location>
</feature>
<dbReference type="Proteomes" id="UP000324282">
    <property type="component" value="Unassembled WGS sequence"/>
</dbReference>
<proteinExistence type="predicted"/>
<keyword evidence="2" id="KW-0812">Transmembrane</keyword>
<feature type="transmembrane region" description="Helical" evidence="2">
    <location>
        <begin position="32"/>
        <end position="51"/>
    </location>
</feature>
<sequence>MSEAVRVIEPPGSGGQPLGSGGWKRWISEIRYTWMLVLLLSVVPAVVYGAVFSAGLVLMATVVFGLPTGLAALLFKDKAWRGNMWRRLVVLGVVAGGTVALVYQSDKLTPSMATPIVQAVEKFKQDTGGYPVTLAELSSKYLEHLPAVRVSFQQPDVTYDLRDGRPKLIIPSASGDAFASHEYNFEEKRWVHNN</sequence>
<feature type="transmembrane region" description="Helical" evidence="2">
    <location>
        <begin position="57"/>
        <end position="75"/>
    </location>
</feature>
<dbReference type="AlphaFoldDB" id="A0A5S5BGB3"/>
<dbReference type="OrthoDB" id="272996at2"/>
<keyword evidence="2" id="KW-0472">Membrane</keyword>
<name>A0A5S5BGB3_STUST</name>